<evidence type="ECO:0000313" key="1">
    <source>
        <dbReference type="EMBL" id="CCK82416.1"/>
    </source>
</evidence>
<reference evidence="1 2" key="1">
    <citation type="journal article" date="2013" name="Environ. Microbiol.">
        <title>Complete genome, catabolic sub-proteomes and key-metabolites of Desulfobacula toluolica Tol2, a marine, aromatic compound-degrading, sulfate-reducing bacterium.</title>
        <authorList>
            <person name="Wohlbrand L."/>
            <person name="Jacob J.H."/>
            <person name="Kube M."/>
            <person name="Mussmann M."/>
            <person name="Jarling R."/>
            <person name="Beck A."/>
            <person name="Amann R."/>
            <person name="Wilkes H."/>
            <person name="Reinhardt R."/>
            <person name="Rabus R."/>
        </authorList>
    </citation>
    <scope>NUCLEOTIDE SEQUENCE [LARGE SCALE GENOMIC DNA]</scope>
    <source>
        <strain evidence="2">DSM 7467 / Tol2</strain>
    </source>
</reference>
<dbReference type="AlphaFoldDB" id="K0NLG4"/>
<dbReference type="EMBL" id="FO203503">
    <property type="protein sequence ID" value="CCK82416.1"/>
    <property type="molecule type" value="Genomic_DNA"/>
</dbReference>
<organism evidence="1 2">
    <name type="scientific">Desulfobacula toluolica (strain DSM 7467 / Tol2)</name>
    <dbReference type="NCBI Taxonomy" id="651182"/>
    <lineage>
        <taxon>Bacteria</taxon>
        <taxon>Pseudomonadati</taxon>
        <taxon>Thermodesulfobacteriota</taxon>
        <taxon>Desulfobacteria</taxon>
        <taxon>Desulfobacterales</taxon>
        <taxon>Desulfobacteraceae</taxon>
        <taxon>Desulfobacula</taxon>
    </lineage>
</organism>
<sequence length="137" mass="16178">MYASVTLSKTKKPRWFKKESPAFKNPKIIRGKILSWRINEAGEKVDKTLRDPYIKGEEIIRTKLPSYVIKIGESYRQDGKVKSRQKHIYTFDEWTVIDEMLRCQDHGWEYAPGRYIDGYDFDNDVRKVFPDADLNAV</sequence>
<dbReference type="Proteomes" id="UP000007347">
    <property type="component" value="Chromosome"/>
</dbReference>
<dbReference type="RefSeq" id="WP_014959596.1">
    <property type="nucleotide sequence ID" value="NC_018645.1"/>
</dbReference>
<dbReference type="KEGG" id="dto:TOL2_C42600"/>
<dbReference type="HOGENOM" id="CLU_1861993_0_0_7"/>
<gene>
    <name evidence="1" type="ordered locus">TOL2_C42600</name>
</gene>
<evidence type="ECO:0000313" key="2">
    <source>
        <dbReference type="Proteomes" id="UP000007347"/>
    </source>
</evidence>
<name>K0NLG4_DESTT</name>
<keyword evidence="2" id="KW-1185">Reference proteome</keyword>
<protein>
    <submittedName>
        <fullName evidence="1">Uncharacterized protein</fullName>
    </submittedName>
</protein>
<proteinExistence type="predicted"/>
<dbReference type="STRING" id="651182.TOL2_C42600"/>
<accession>K0NLG4</accession>